<protein>
    <submittedName>
        <fullName evidence="2">Uncharacterized protein</fullName>
    </submittedName>
</protein>
<keyword evidence="3" id="KW-1185">Reference proteome</keyword>
<proteinExistence type="predicted"/>
<accession>A0ABS8KVK4</accession>
<reference evidence="2 3" key="1">
    <citation type="submission" date="2021-11" db="EMBL/GenBank/DDBJ databases">
        <authorList>
            <person name="Lee D.-H."/>
            <person name="Kim S.-B."/>
        </authorList>
    </citation>
    <scope>NUCLEOTIDE SEQUENCE [LARGE SCALE GENOMIC DNA]</scope>
    <source>
        <strain evidence="2 3">KCTC 52223</strain>
    </source>
</reference>
<dbReference type="Proteomes" id="UP001198862">
    <property type="component" value="Unassembled WGS sequence"/>
</dbReference>
<feature type="chain" id="PRO_5046705702" evidence="1">
    <location>
        <begin position="19"/>
        <end position="241"/>
    </location>
</feature>
<keyword evidence="1" id="KW-0732">Signal</keyword>
<evidence type="ECO:0000313" key="2">
    <source>
        <dbReference type="EMBL" id="MCC8429616.1"/>
    </source>
</evidence>
<evidence type="ECO:0000313" key="3">
    <source>
        <dbReference type="Proteomes" id="UP001198862"/>
    </source>
</evidence>
<name>A0ABS8KVK4_9HYPH</name>
<gene>
    <name evidence="2" type="ORF">LJ725_11615</name>
</gene>
<organism evidence="2 3">
    <name type="scientific">Reyranella aquatilis</name>
    <dbReference type="NCBI Taxonomy" id="2035356"/>
    <lineage>
        <taxon>Bacteria</taxon>
        <taxon>Pseudomonadati</taxon>
        <taxon>Pseudomonadota</taxon>
        <taxon>Alphaproteobacteria</taxon>
        <taxon>Hyphomicrobiales</taxon>
        <taxon>Reyranellaceae</taxon>
        <taxon>Reyranella</taxon>
    </lineage>
</organism>
<dbReference type="RefSeq" id="WP_230550812.1">
    <property type="nucleotide sequence ID" value="NZ_JAJISD010000004.1"/>
</dbReference>
<sequence length="241" mass="26388">MRAFLALLLAAVAPGVFAQEIGALPPLITTPSIAVVVQEKCCDWQSQHISVPDSADRAALEKLRDRAYRNGIVLQLKLDNDRSLKFIDNTIVGESCEGYDGCRKHRLIGYWPSHRQYIVEVALWEGLEVYLASARDGRLLPVGSPPLLSPSGKYAIGVDNSIGYPNGGLELIDLRQATPIGIRLPGLPSCPGTGQEYGLRSNPVWLDDSRVGFQGESPFPNDDPNAKQILRIVDGKPEWEC</sequence>
<comment type="caution">
    <text evidence="2">The sequence shown here is derived from an EMBL/GenBank/DDBJ whole genome shotgun (WGS) entry which is preliminary data.</text>
</comment>
<dbReference type="EMBL" id="JAJISD010000004">
    <property type="protein sequence ID" value="MCC8429616.1"/>
    <property type="molecule type" value="Genomic_DNA"/>
</dbReference>
<evidence type="ECO:0000256" key="1">
    <source>
        <dbReference type="SAM" id="SignalP"/>
    </source>
</evidence>
<feature type="signal peptide" evidence="1">
    <location>
        <begin position="1"/>
        <end position="18"/>
    </location>
</feature>